<keyword evidence="4 10" id="KW-1133">Transmembrane helix</keyword>
<dbReference type="PROSITE" id="PS50262">
    <property type="entry name" value="G_PROTEIN_RECEP_F1_2"/>
    <property type="match status" value="1"/>
</dbReference>
<dbReference type="PANTHER" id="PTHR24249">
    <property type="entry name" value="HISTAMINE RECEPTOR-RELATED G-PROTEIN COUPLED RECEPTOR"/>
    <property type="match status" value="1"/>
</dbReference>
<feature type="domain" description="G-protein coupled receptors family 1 profile" evidence="11">
    <location>
        <begin position="20"/>
        <end position="259"/>
    </location>
</feature>
<evidence type="ECO:0000256" key="1">
    <source>
        <dbReference type="ARBA" id="ARBA00004651"/>
    </source>
</evidence>
<evidence type="ECO:0000259" key="11">
    <source>
        <dbReference type="PROSITE" id="PS50262"/>
    </source>
</evidence>
<evidence type="ECO:0000256" key="4">
    <source>
        <dbReference type="ARBA" id="ARBA00022989"/>
    </source>
</evidence>
<dbReference type="Gene3D" id="1.20.1070.10">
    <property type="entry name" value="Rhodopsin 7-helix transmembrane proteins"/>
    <property type="match status" value="1"/>
</dbReference>
<evidence type="ECO:0000256" key="7">
    <source>
        <dbReference type="ARBA" id="ARBA00023170"/>
    </source>
</evidence>
<organism evidence="12 13">
    <name type="scientific">Desmophyllum pertusum</name>
    <dbReference type="NCBI Taxonomy" id="174260"/>
    <lineage>
        <taxon>Eukaryota</taxon>
        <taxon>Metazoa</taxon>
        <taxon>Cnidaria</taxon>
        <taxon>Anthozoa</taxon>
        <taxon>Hexacorallia</taxon>
        <taxon>Scleractinia</taxon>
        <taxon>Caryophylliina</taxon>
        <taxon>Caryophylliidae</taxon>
        <taxon>Desmophyllum</taxon>
    </lineage>
</organism>
<keyword evidence="13" id="KW-1185">Reference proteome</keyword>
<evidence type="ECO:0000256" key="10">
    <source>
        <dbReference type="SAM" id="Phobius"/>
    </source>
</evidence>
<dbReference type="AlphaFoldDB" id="A0A9W9YYQ4"/>
<evidence type="ECO:0000256" key="2">
    <source>
        <dbReference type="ARBA" id="ARBA00022475"/>
    </source>
</evidence>
<dbReference type="InterPro" id="IPR000276">
    <property type="entry name" value="GPCR_Rhodpsn"/>
</dbReference>
<evidence type="ECO:0000256" key="5">
    <source>
        <dbReference type="ARBA" id="ARBA00023040"/>
    </source>
</evidence>
<dbReference type="InterPro" id="IPR050569">
    <property type="entry name" value="TAAR"/>
</dbReference>
<dbReference type="GO" id="GO:0004930">
    <property type="term" value="F:G protein-coupled receptor activity"/>
    <property type="evidence" value="ECO:0007669"/>
    <property type="project" value="UniProtKB-KW"/>
</dbReference>
<dbReference type="GO" id="GO:0005886">
    <property type="term" value="C:plasma membrane"/>
    <property type="evidence" value="ECO:0007669"/>
    <property type="project" value="UniProtKB-SubCell"/>
</dbReference>
<dbReference type="Proteomes" id="UP001163046">
    <property type="component" value="Unassembled WGS sequence"/>
</dbReference>
<comment type="caution">
    <text evidence="12">The sequence shown here is derived from an EMBL/GenBank/DDBJ whole genome shotgun (WGS) entry which is preliminary data.</text>
</comment>
<evidence type="ECO:0000256" key="3">
    <source>
        <dbReference type="ARBA" id="ARBA00022692"/>
    </source>
</evidence>
<feature type="transmembrane region" description="Helical" evidence="10">
    <location>
        <begin position="116"/>
        <end position="136"/>
    </location>
</feature>
<keyword evidence="5 9" id="KW-0297">G-protein coupled receptor</keyword>
<dbReference type="Pfam" id="PF00001">
    <property type="entry name" value="7tm_1"/>
    <property type="match status" value="1"/>
</dbReference>
<feature type="transmembrane region" description="Helical" evidence="10">
    <location>
        <begin position="205"/>
        <end position="231"/>
    </location>
</feature>
<evidence type="ECO:0000256" key="9">
    <source>
        <dbReference type="RuleBase" id="RU000688"/>
    </source>
</evidence>
<evidence type="ECO:0000256" key="8">
    <source>
        <dbReference type="ARBA" id="ARBA00023224"/>
    </source>
</evidence>
<dbReference type="PANTHER" id="PTHR24249:SF372">
    <property type="entry name" value="G-PROTEIN COUPLED RECEPTORS FAMILY 1 PROFILE DOMAIN-CONTAINING PROTEIN"/>
    <property type="match status" value="1"/>
</dbReference>
<dbReference type="InterPro" id="IPR017452">
    <property type="entry name" value="GPCR_Rhodpsn_7TM"/>
</dbReference>
<feature type="transmembrane region" description="Helical" evidence="10">
    <location>
        <begin position="41"/>
        <end position="63"/>
    </location>
</feature>
<feature type="transmembrane region" description="Helical" evidence="10">
    <location>
        <begin position="156"/>
        <end position="177"/>
    </location>
</feature>
<dbReference type="PROSITE" id="PS00237">
    <property type="entry name" value="G_PROTEIN_RECEP_F1_1"/>
    <property type="match status" value="1"/>
</dbReference>
<feature type="transmembrane region" description="Helical" evidence="10">
    <location>
        <begin position="6"/>
        <end position="29"/>
    </location>
</feature>
<evidence type="ECO:0000313" key="12">
    <source>
        <dbReference type="EMBL" id="KAJ7371956.1"/>
    </source>
</evidence>
<feature type="transmembrane region" description="Helical" evidence="10">
    <location>
        <begin position="78"/>
        <end position="95"/>
    </location>
</feature>
<proteinExistence type="inferred from homology"/>
<name>A0A9W9YYQ4_9CNID</name>
<reference evidence="12" key="1">
    <citation type="submission" date="2023-01" db="EMBL/GenBank/DDBJ databases">
        <title>Genome assembly of the deep-sea coral Lophelia pertusa.</title>
        <authorList>
            <person name="Herrera S."/>
            <person name="Cordes E."/>
        </authorList>
    </citation>
    <scope>NUCLEOTIDE SEQUENCE</scope>
    <source>
        <strain evidence="12">USNM1676648</strain>
        <tissue evidence="12">Polyp</tissue>
    </source>
</reference>
<dbReference type="EMBL" id="MU826840">
    <property type="protein sequence ID" value="KAJ7371956.1"/>
    <property type="molecule type" value="Genomic_DNA"/>
</dbReference>
<comment type="subcellular location">
    <subcellularLocation>
        <location evidence="1">Cell membrane</location>
        <topology evidence="1">Multi-pass membrane protein</topology>
    </subcellularLocation>
</comment>
<comment type="similarity">
    <text evidence="9">Belongs to the G-protein coupled receptor 1 family.</text>
</comment>
<protein>
    <recommendedName>
        <fullName evidence="11">G-protein coupled receptors family 1 profile domain-containing protein</fullName>
    </recommendedName>
</protein>
<keyword evidence="8 9" id="KW-0807">Transducer</keyword>
<dbReference type="PRINTS" id="PR00237">
    <property type="entry name" value="GPCRRHODOPSN"/>
</dbReference>
<evidence type="ECO:0000256" key="6">
    <source>
        <dbReference type="ARBA" id="ARBA00023136"/>
    </source>
</evidence>
<keyword evidence="2" id="KW-1003">Cell membrane</keyword>
<accession>A0A9W9YYQ4</accession>
<keyword evidence="7 9" id="KW-0675">Receptor</keyword>
<keyword evidence="3 9" id="KW-0812">Transmembrane</keyword>
<sequence>MTTSWFYTLGWFPSAVAILGNALVVLTIISRTRLHNQPNWFVLSLALADFAVGLIYFPIAVFLCGKLALCASNIVDDIAVLASYSSVTNLCAMTVDRYIAIVKPFRYVTWITSRRATFLLAVAWVVPLTVDFIPALCTRLGKCSMKNKTLVFSKMVLFEIVPCLFLLIATIHIIITARRHWRQNARLHAQLRLANNRRAREFSTAMVIIIVLIVFLACYCVELYSVVRFFVNSSIPSPEVVNVINFLVIVNSAVNPIAYAVFKRDIRRELKALCRPSRSVDVVVTTHHATCSTAV</sequence>
<gene>
    <name evidence="12" type="ORF">OS493_022058</name>
</gene>
<evidence type="ECO:0000313" key="13">
    <source>
        <dbReference type="Proteomes" id="UP001163046"/>
    </source>
</evidence>
<dbReference type="OrthoDB" id="5966998at2759"/>
<keyword evidence="6 10" id="KW-0472">Membrane</keyword>
<dbReference type="SUPFAM" id="SSF81321">
    <property type="entry name" value="Family A G protein-coupled receptor-like"/>
    <property type="match status" value="1"/>
</dbReference>
<feature type="transmembrane region" description="Helical" evidence="10">
    <location>
        <begin position="243"/>
        <end position="262"/>
    </location>
</feature>